<dbReference type="GeneID" id="89971084"/>
<dbReference type="AlphaFoldDB" id="A0AAV9N9Y8"/>
<evidence type="ECO:0000256" key="3">
    <source>
        <dbReference type="ARBA" id="ARBA00022989"/>
    </source>
</evidence>
<comment type="caution">
    <text evidence="9">The sequence shown here is derived from an EMBL/GenBank/DDBJ whole genome shotgun (WGS) entry which is preliminary data.</text>
</comment>
<evidence type="ECO:0000313" key="9">
    <source>
        <dbReference type="EMBL" id="KAK5052081.1"/>
    </source>
</evidence>
<organism evidence="9 10">
    <name type="scientific">Exophiala bonariae</name>
    <dbReference type="NCBI Taxonomy" id="1690606"/>
    <lineage>
        <taxon>Eukaryota</taxon>
        <taxon>Fungi</taxon>
        <taxon>Dikarya</taxon>
        <taxon>Ascomycota</taxon>
        <taxon>Pezizomycotina</taxon>
        <taxon>Eurotiomycetes</taxon>
        <taxon>Chaetothyriomycetidae</taxon>
        <taxon>Chaetothyriales</taxon>
        <taxon>Herpotrichiellaceae</taxon>
        <taxon>Exophiala</taxon>
    </lineage>
</organism>
<evidence type="ECO:0000256" key="2">
    <source>
        <dbReference type="ARBA" id="ARBA00022692"/>
    </source>
</evidence>
<feature type="transmembrane region" description="Helical" evidence="7">
    <location>
        <begin position="168"/>
        <end position="193"/>
    </location>
</feature>
<sequence length="407" mass="46001">MTSFAAESWVWYGFTLAMVLARMTSRILHFKSILRLEIEDWLMVFLTCLYTILIVFLNIDLKVSTNLIDPAHPVDLNPHEIDARTWGSKTILLVEQCMCAVQWGTKACLLLLYWRLTQNLKQSMIVKYAAIYVACTYIIMEILYFAVWCRPFHDYWQTPTDNKQCTTALNHLITNLVFNLTSDVLIMSIPLPLLIRAQLEFKKKLLLIFPFSLGLFTMLCAILSKQKSFTQPYSSYWVYWYCREASTAMIVTNMPYSWALIRRIFKLRSFFGDSTAAANQAGHGGQLNGYSVGAVALSSGPRSRSASKADGSGGKFSLHRLKPRSGQHDGVKSYEGGHDAFRPAEDKDIDVHTVAASITTSSDGSMKRQSASQPTQPSDMTLDRLYPLDDIEAGTQKITRKNYGLDD</sequence>
<evidence type="ECO:0000259" key="8">
    <source>
        <dbReference type="Pfam" id="PF20684"/>
    </source>
</evidence>
<feature type="transmembrane region" description="Helical" evidence="7">
    <location>
        <begin position="41"/>
        <end position="59"/>
    </location>
</feature>
<evidence type="ECO:0000256" key="7">
    <source>
        <dbReference type="SAM" id="Phobius"/>
    </source>
</evidence>
<evidence type="ECO:0000256" key="5">
    <source>
        <dbReference type="ARBA" id="ARBA00038359"/>
    </source>
</evidence>
<feature type="transmembrane region" description="Helical" evidence="7">
    <location>
        <begin position="12"/>
        <end position="29"/>
    </location>
</feature>
<feature type="transmembrane region" description="Helical" evidence="7">
    <location>
        <begin position="125"/>
        <end position="148"/>
    </location>
</feature>
<evidence type="ECO:0000256" key="4">
    <source>
        <dbReference type="ARBA" id="ARBA00023136"/>
    </source>
</evidence>
<gene>
    <name evidence="9" type="ORF">LTR84_002885</name>
</gene>
<feature type="transmembrane region" description="Helical" evidence="7">
    <location>
        <begin position="205"/>
        <end position="224"/>
    </location>
</feature>
<reference evidence="9 10" key="1">
    <citation type="submission" date="2023-08" db="EMBL/GenBank/DDBJ databases">
        <title>Black Yeasts Isolated from many extreme environments.</title>
        <authorList>
            <person name="Coleine C."/>
            <person name="Stajich J.E."/>
            <person name="Selbmann L."/>
        </authorList>
    </citation>
    <scope>NUCLEOTIDE SEQUENCE [LARGE SCALE GENOMIC DNA]</scope>
    <source>
        <strain evidence="9 10">CCFEE 5792</strain>
    </source>
</reference>
<protein>
    <recommendedName>
        <fullName evidence="8">Rhodopsin domain-containing protein</fullName>
    </recommendedName>
</protein>
<feature type="compositionally biased region" description="Polar residues" evidence="6">
    <location>
        <begin position="358"/>
        <end position="379"/>
    </location>
</feature>
<evidence type="ECO:0000256" key="6">
    <source>
        <dbReference type="SAM" id="MobiDB-lite"/>
    </source>
</evidence>
<comment type="subcellular location">
    <subcellularLocation>
        <location evidence="1">Membrane</location>
        <topology evidence="1">Multi-pass membrane protein</topology>
    </subcellularLocation>
</comment>
<keyword evidence="3 7" id="KW-1133">Transmembrane helix</keyword>
<feature type="region of interest" description="Disordered" evidence="6">
    <location>
        <begin position="301"/>
        <end position="346"/>
    </location>
</feature>
<dbReference type="Pfam" id="PF20684">
    <property type="entry name" value="Fung_rhodopsin"/>
    <property type="match status" value="1"/>
</dbReference>
<dbReference type="RefSeq" id="XP_064706095.1">
    <property type="nucleotide sequence ID" value="XM_064846485.1"/>
</dbReference>
<dbReference type="PANTHER" id="PTHR33048">
    <property type="entry name" value="PTH11-LIKE INTEGRAL MEMBRANE PROTEIN (AFU_ORTHOLOGUE AFUA_5G11245)"/>
    <property type="match status" value="1"/>
</dbReference>
<feature type="region of interest" description="Disordered" evidence="6">
    <location>
        <begin position="358"/>
        <end position="383"/>
    </location>
</feature>
<feature type="compositionally biased region" description="Basic and acidic residues" evidence="6">
    <location>
        <begin position="326"/>
        <end position="346"/>
    </location>
</feature>
<keyword evidence="4 7" id="KW-0472">Membrane</keyword>
<proteinExistence type="inferred from homology"/>
<dbReference type="InterPro" id="IPR049326">
    <property type="entry name" value="Rhodopsin_dom_fungi"/>
</dbReference>
<keyword evidence="10" id="KW-1185">Reference proteome</keyword>
<accession>A0AAV9N9Y8</accession>
<feature type="transmembrane region" description="Helical" evidence="7">
    <location>
        <begin position="236"/>
        <end position="261"/>
    </location>
</feature>
<evidence type="ECO:0000256" key="1">
    <source>
        <dbReference type="ARBA" id="ARBA00004141"/>
    </source>
</evidence>
<dbReference type="PANTHER" id="PTHR33048:SF110">
    <property type="entry name" value="UBID FAMILY DECARBOXYLASE"/>
    <property type="match status" value="1"/>
</dbReference>
<name>A0AAV9N9Y8_9EURO</name>
<evidence type="ECO:0000313" key="10">
    <source>
        <dbReference type="Proteomes" id="UP001358417"/>
    </source>
</evidence>
<dbReference type="GO" id="GO:0016020">
    <property type="term" value="C:membrane"/>
    <property type="evidence" value="ECO:0007669"/>
    <property type="project" value="UniProtKB-SubCell"/>
</dbReference>
<keyword evidence="2 7" id="KW-0812">Transmembrane</keyword>
<dbReference type="EMBL" id="JAVRRD010000014">
    <property type="protein sequence ID" value="KAK5052081.1"/>
    <property type="molecule type" value="Genomic_DNA"/>
</dbReference>
<feature type="domain" description="Rhodopsin" evidence="8">
    <location>
        <begin position="22"/>
        <end position="263"/>
    </location>
</feature>
<dbReference type="Proteomes" id="UP001358417">
    <property type="component" value="Unassembled WGS sequence"/>
</dbReference>
<comment type="similarity">
    <text evidence="5">Belongs to the SAT4 family.</text>
</comment>
<dbReference type="InterPro" id="IPR052337">
    <property type="entry name" value="SAT4-like"/>
</dbReference>